<proteinExistence type="predicted"/>
<evidence type="ECO:0000259" key="2">
    <source>
        <dbReference type="PROSITE" id="PS51371"/>
    </source>
</evidence>
<reference evidence="4" key="1">
    <citation type="journal article" date="2019" name="Int. J. Syst. Evol. Microbiol.">
        <title>The Global Catalogue of Microorganisms (GCM) 10K type strain sequencing project: providing services to taxonomists for standard genome sequencing and annotation.</title>
        <authorList>
            <consortium name="The Broad Institute Genomics Platform"/>
            <consortium name="The Broad Institute Genome Sequencing Center for Infectious Disease"/>
            <person name="Wu L."/>
            <person name="Ma J."/>
        </authorList>
    </citation>
    <scope>NUCLEOTIDE SEQUENCE [LARGE SCALE GENOMIC DNA]</scope>
    <source>
        <strain evidence="4">JCM 12165</strain>
    </source>
</reference>
<accession>A0ABW4FWG0</accession>
<evidence type="ECO:0000313" key="4">
    <source>
        <dbReference type="Proteomes" id="UP001597145"/>
    </source>
</evidence>
<dbReference type="InterPro" id="IPR046342">
    <property type="entry name" value="CBS_dom_sf"/>
</dbReference>
<evidence type="ECO:0000256" key="1">
    <source>
        <dbReference type="PROSITE-ProRule" id="PRU00703"/>
    </source>
</evidence>
<protein>
    <submittedName>
        <fullName evidence="3">CBS domain-containing protein</fullName>
    </submittedName>
</protein>
<dbReference type="EMBL" id="JBHUCP010000045">
    <property type="protein sequence ID" value="MFD1534816.1"/>
    <property type="molecule type" value="Genomic_DNA"/>
</dbReference>
<dbReference type="PROSITE" id="PS51371">
    <property type="entry name" value="CBS"/>
    <property type="match status" value="1"/>
</dbReference>
<dbReference type="Pfam" id="PF00571">
    <property type="entry name" value="CBS"/>
    <property type="match status" value="1"/>
</dbReference>
<dbReference type="SUPFAM" id="SSF54631">
    <property type="entry name" value="CBS-domain pair"/>
    <property type="match status" value="1"/>
</dbReference>
<keyword evidence="4" id="KW-1185">Reference proteome</keyword>
<keyword evidence="1" id="KW-0129">CBS domain</keyword>
<evidence type="ECO:0000313" key="3">
    <source>
        <dbReference type="EMBL" id="MFD1534816.1"/>
    </source>
</evidence>
<dbReference type="Gene3D" id="3.10.580.10">
    <property type="entry name" value="CBS-domain"/>
    <property type="match status" value="1"/>
</dbReference>
<dbReference type="Proteomes" id="UP001597145">
    <property type="component" value="Unassembled WGS sequence"/>
</dbReference>
<name>A0ABW4FWG0_9PSEU</name>
<sequence length="172" mass="17877">MVAILPDSGRSYLSKFHSPSWLRRFGFLDDDRPGLLAGAGVVGAVRTVTARSTLGEAVSVLRDGRDQSALPVVLPGRDPRLPTALAELSALLEPVEVVAAWERHGSEAPLPAGAPPVTIGTGETAAEALAPLDDVGARHAVVVRDGRLAGLVTRAELARLRDASAQQPASTP</sequence>
<dbReference type="InterPro" id="IPR000644">
    <property type="entry name" value="CBS_dom"/>
</dbReference>
<organism evidence="3 4">
    <name type="scientific">Pseudonocardia aurantiaca</name>
    <dbReference type="NCBI Taxonomy" id="75290"/>
    <lineage>
        <taxon>Bacteria</taxon>
        <taxon>Bacillati</taxon>
        <taxon>Actinomycetota</taxon>
        <taxon>Actinomycetes</taxon>
        <taxon>Pseudonocardiales</taxon>
        <taxon>Pseudonocardiaceae</taxon>
        <taxon>Pseudonocardia</taxon>
    </lineage>
</organism>
<comment type="caution">
    <text evidence="3">The sequence shown here is derived from an EMBL/GenBank/DDBJ whole genome shotgun (WGS) entry which is preliminary data.</text>
</comment>
<feature type="domain" description="CBS" evidence="2">
    <location>
        <begin position="109"/>
        <end position="171"/>
    </location>
</feature>
<gene>
    <name evidence="3" type="ORF">ACFSCY_35910</name>
</gene>
<dbReference type="RefSeq" id="WP_343982540.1">
    <property type="nucleotide sequence ID" value="NZ_BAAAJG010000015.1"/>
</dbReference>